<dbReference type="PANTHER" id="PTHR33066:SF2">
    <property type="entry name" value="FILAGGRIN-2-LIKE"/>
    <property type="match status" value="1"/>
</dbReference>
<sequence length="919" mass="103053">MDAETAAQMLRDLTEKVNQLLLEREPPAEQEDEHVIPRVQAADLMIYPELREAIPSMEDAFFRSPFTEEEKKEIIYSCPRTSGMNYSPPPINEVASGNIKKTDNLLYNIQASLANGTRPIDYLIHRRIQENPDVNINKDSLIEGLHMMRLVLADVASTVTQARLKNIHKGLDLPGKAPQLSGQEIKPLYNQETLDALLAAKQLEKKPKRARRKKPFRSRQQDANSGITETAQTLAAEKFSEEQQREGRQLEAFSGPPVGGRLLMFIGAWKKLSDSKSRGSLGYAALDSSSEKEKKIDQGGLKSFIYRSSIASCKEGNCKSMGPEPRIPHSIVYNPKENWRSTPGLRPAEAQPICGREELQDGNIGISMPYDPTEGFYDFSRLRGCVPTHPYREVVQKIFPLLLEWKRVPIQGTSIWAVSQPSHLYESATTSPRMGQVTGYPSLSVPGRPPDSGRVKGNLLTEYMQNSSQAYGAWLQDQYKEVGNHSDSVFRTSGNENQFPRNNPQGPLFQGTKSLQRSGKVIKGRENYFERSSQLHREGTSNVSCPPPWTPYVTASAGIEKLSSKKITIMEIGCDTERASTGEPIILERPTESMEWSVIFAGDSRIGSIHRRQQHGVGHSGRYKSVQGFMEQGPTEATYQCKRASDSEEGSIASMHYRKISKDLCGQHYNSVLCQKIRRHNFLKTSGNCRKTLEALFEHKHPSSDRICFISSKPSGCTKQAHSSNRMVAFRKSVQGSGDDIRATRRSVCDKQEQESISILQLVHGQEINRAECLDVQLGEVEQPILLPSLEPYTQGNPESLQGATNTNVGDFQLGFSNMVPRSPTVIGKKADKNSGNGSNTGSQKRIFTAFGKQALVLESLEDQRRFLKTQGLNNYAIDMIMANERRTRRRSRYNSIQQEYRGYIISPTHPFPFTFAKR</sequence>
<evidence type="ECO:0000313" key="2">
    <source>
        <dbReference type="EMBL" id="PVU91781.1"/>
    </source>
</evidence>
<feature type="region of interest" description="Disordered" evidence="1">
    <location>
        <begin position="202"/>
        <end position="227"/>
    </location>
</feature>
<reference evidence="2 3" key="1">
    <citation type="journal article" date="2018" name="MBio">
        <title>Comparative Genomics Reveals the Core Gene Toolbox for the Fungus-Insect Symbiosis.</title>
        <authorList>
            <person name="Wang Y."/>
            <person name="Stata M."/>
            <person name="Wang W."/>
            <person name="Stajich J.E."/>
            <person name="White M.M."/>
            <person name="Moncalvo J.M."/>
        </authorList>
    </citation>
    <scope>NUCLEOTIDE SEQUENCE [LARGE SCALE GENOMIC DNA]</scope>
    <source>
        <strain evidence="2 3">SWE-8-4</strain>
    </source>
</reference>
<feature type="compositionally biased region" description="Basic residues" evidence="1">
    <location>
        <begin position="206"/>
        <end position="217"/>
    </location>
</feature>
<dbReference type="OrthoDB" id="10652639at2759"/>
<dbReference type="STRING" id="133385.A0A2T9YHH0"/>
<proteinExistence type="predicted"/>
<dbReference type="Proteomes" id="UP000245383">
    <property type="component" value="Unassembled WGS sequence"/>
</dbReference>
<gene>
    <name evidence="2" type="ORF">BB561_004212</name>
</gene>
<evidence type="ECO:0000256" key="1">
    <source>
        <dbReference type="SAM" id="MobiDB-lite"/>
    </source>
</evidence>
<evidence type="ECO:0000313" key="3">
    <source>
        <dbReference type="Proteomes" id="UP000245383"/>
    </source>
</evidence>
<dbReference type="EMBL" id="MBFR01000186">
    <property type="protein sequence ID" value="PVU91781.1"/>
    <property type="molecule type" value="Genomic_DNA"/>
</dbReference>
<accession>A0A2T9YHH0</accession>
<dbReference type="PANTHER" id="PTHR33066">
    <property type="entry name" value="INTEGRASE_SAM-LIKE_N DOMAIN-CONTAINING PROTEIN"/>
    <property type="match status" value="1"/>
</dbReference>
<comment type="caution">
    <text evidence="2">The sequence shown here is derived from an EMBL/GenBank/DDBJ whole genome shotgun (WGS) entry which is preliminary data.</text>
</comment>
<organism evidence="2 3">
    <name type="scientific">Smittium simulii</name>
    <dbReference type="NCBI Taxonomy" id="133385"/>
    <lineage>
        <taxon>Eukaryota</taxon>
        <taxon>Fungi</taxon>
        <taxon>Fungi incertae sedis</taxon>
        <taxon>Zoopagomycota</taxon>
        <taxon>Kickxellomycotina</taxon>
        <taxon>Harpellomycetes</taxon>
        <taxon>Harpellales</taxon>
        <taxon>Legeriomycetaceae</taxon>
        <taxon>Smittium</taxon>
    </lineage>
</organism>
<name>A0A2T9YHH0_9FUNG</name>
<keyword evidence="3" id="KW-1185">Reference proteome</keyword>
<dbReference type="AlphaFoldDB" id="A0A2T9YHH0"/>
<protein>
    <submittedName>
        <fullName evidence="2">Uncharacterized protein</fullName>
    </submittedName>
</protein>